<dbReference type="Gramene" id="PGSC0003DMT400007611">
    <property type="protein sequence ID" value="PGSC0003DMT400007611"/>
    <property type="gene ID" value="PGSC0003DMG400002940"/>
</dbReference>
<dbReference type="Proteomes" id="UP000011115">
    <property type="component" value="Unassembled WGS sequence"/>
</dbReference>
<evidence type="ECO:0000313" key="1">
    <source>
        <dbReference type="EnsemblPlants" id="PGSC0003DMT400007611"/>
    </source>
</evidence>
<dbReference type="HOGENOM" id="CLU_2744961_0_0_1"/>
<protein>
    <submittedName>
        <fullName evidence="1">Uncharacterized protein</fullName>
    </submittedName>
</protein>
<sequence length="71" mass="8445">MTAEQKELLHYRCNLSYYPGYYIDLAMKSCMLLQIKTEKLCITAHNFNSYWTCLHVKVWQPSKGIIHKYAL</sequence>
<reference evidence="2" key="1">
    <citation type="journal article" date="2011" name="Nature">
        <title>Genome sequence and analysis of the tuber crop potato.</title>
        <authorList>
            <consortium name="The Potato Genome Sequencing Consortium"/>
        </authorList>
    </citation>
    <scope>NUCLEOTIDE SEQUENCE [LARGE SCALE GENOMIC DNA]</scope>
    <source>
        <strain evidence="2">cv. DM1-3 516 R44</strain>
    </source>
</reference>
<evidence type="ECO:0000313" key="2">
    <source>
        <dbReference type="Proteomes" id="UP000011115"/>
    </source>
</evidence>
<dbReference type="PaxDb" id="4113-PGSC0003DMT400007611"/>
<organism evidence="1 2">
    <name type="scientific">Solanum tuberosum</name>
    <name type="common">Potato</name>
    <dbReference type="NCBI Taxonomy" id="4113"/>
    <lineage>
        <taxon>Eukaryota</taxon>
        <taxon>Viridiplantae</taxon>
        <taxon>Streptophyta</taxon>
        <taxon>Embryophyta</taxon>
        <taxon>Tracheophyta</taxon>
        <taxon>Spermatophyta</taxon>
        <taxon>Magnoliopsida</taxon>
        <taxon>eudicotyledons</taxon>
        <taxon>Gunneridae</taxon>
        <taxon>Pentapetalae</taxon>
        <taxon>asterids</taxon>
        <taxon>lamiids</taxon>
        <taxon>Solanales</taxon>
        <taxon>Solanaceae</taxon>
        <taxon>Solanoideae</taxon>
        <taxon>Solaneae</taxon>
        <taxon>Solanum</taxon>
    </lineage>
</organism>
<dbReference type="AlphaFoldDB" id="M0ZTA5"/>
<reference evidence="1" key="2">
    <citation type="submission" date="2015-06" db="UniProtKB">
        <authorList>
            <consortium name="EnsemblPlants"/>
        </authorList>
    </citation>
    <scope>IDENTIFICATION</scope>
    <source>
        <strain evidence="1">DM1-3 516 R44</strain>
    </source>
</reference>
<keyword evidence="2" id="KW-1185">Reference proteome</keyword>
<dbReference type="EnsemblPlants" id="PGSC0003DMT400007611">
    <property type="protein sequence ID" value="PGSC0003DMT400007611"/>
    <property type="gene ID" value="PGSC0003DMG400002940"/>
</dbReference>
<accession>M0ZTA5</accession>
<proteinExistence type="predicted"/>
<dbReference type="InParanoid" id="M0ZTA5"/>
<name>M0ZTA5_SOLTU</name>